<dbReference type="Pfam" id="PF08613">
    <property type="entry name" value="Cyclin"/>
    <property type="match status" value="1"/>
</dbReference>
<sequence>MDAIVTAAVVIESIWPPPPPGSPEYLQKQKGLPLRTFVQETLKRSRSSYSTLQTALFYLYKIRNKVPDVYLRRREEQAMLNQQRLAAVQPSGLMTPPASPHHFHTAELSTPDYFSLHSDDRSTLPSPSTSMASSPRSEYSPSESSPSSTASSPASDSSSPRSVSSVSSSGSCSSTSSSSSSSSSQSNRIIYCGRRTFLAALMVASKYLQDRNYSNKAWAKISGLSIKEINANELIFLKLIDYSLFVSNETFMRWTGLLVAHGREATRKFLHSSSRTAIGPVNNHNHNHNHNQNHNHYSETSYVHKTPSMASPSLVLNSNNMRFAPTLGSMVTHLPPSPPSDPEESIESHAPKAKMARLGSRTSIDAFS</sequence>
<dbReference type="GO" id="GO:0000307">
    <property type="term" value="C:cyclin-dependent protein kinase holoenzyme complex"/>
    <property type="evidence" value="ECO:0007669"/>
    <property type="project" value="TreeGrafter"/>
</dbReference>
<proteinExistence type="predicted"/>
<dbReference type="Gene3D" id="1.10.472.10">
    <property type="entry name" value="Cyclin-like"/>
    <property type="match status" value="2"/>
</dbReference>
<dbReference type="Proteomes" id="UP000696485">
    <property type="component" value="Unassembled WGS sequence"/>
</dbReference>
<feature type="region of interest" description="Disordered" evidence="1">
    <location>
        <begin position="114"/>
        <end position="185"/>
    </location>
</feature>
<reference evidence="2" key="1">
    <citation type="journal article" date="2020" name="Fungal Divers.">
        <title>Resolving the Mortierellaceae phylogeny through synthesis of multi-gene phylogenetics and phylogenomics.</title>
        <authorList>
            <person name="Vandepol N."/>
            <person name="Liber J."/>
            <person name="Desiro A."/>
            <person name="Na H."/>
            <person name="Kennedy M."/>
            <person name="Barry K."/>
            <person name="Grigoriev I.V."/>
            <person name="Miller A.N."/>
            <person name="O'Donnell K."/>
            <person name="Stajich J.E."/>
            <person name="Bonito G."/>
        </authorList>
    </citation>
    <scope>NUCLEOTIDE SEQUENCE</scope>
    <source>
        <strain evidence="2">NVP1</strain>
    </source>
</reference>
<accession>A0A9P5SME6</accession>
<evidence type="ECO:0000313" key="3">
    <source>
        <dbReference type="Proteomes" id="UP000696485"/>
    </source>
</evidence>
<dbReference type="SUPFAM" id="SSF47954">
    <property type="entry name" value="Cyclin-like"/>
    <property type="match status" value="1"/>
</dbReference>
<feature type="compositionally biased region" description="Low complexity" evidence="1">
    <location>
        <begin position="123"/>
        <end position="185"/>
    </location>
</feature>
<dbReference type="InterPro" id="IPR013922">
    <property type="entry name" value="Cyclin_PHO80-like"/>
</dbReference>
<dbReference type="EMBL" id="JAAAUY010000193">
    <property type="protein sequence ID" value="KAF9333606.1"/>
    <property type="molecule type" value="Genomic_DNA"/>
</dbReference>
<dbReference type="PANTHER" id="PTHR15615:SF36">
    <property type="entry name" value="PHO85 CYCLIN-5"/>
    <property type="match status" value="1"/>
</dbReference>
<organism evidence="2 3">
    <name type="scientific">Podila minutissima</name>
    <dbReference type="NCBI Taxonomy" id="64525"/>
    <lineage>
        <taxon>Eukaryota</taxon>
        <taxon>Fungi</taxon>
        <taxon>Fungi incertae sedis</taxon>
        <taxon>Mucoromycota</taxon>
        <taxon>Mortierellomycotina</taxon>
        <taxon>Mortierellomycetes</taxon>
        <taxon>Mortierellales</taxon>
        <taxon>Mortierellaceae</taxon>
        <taxon>Podila</taxon>
    </lineage>
</organism>
<name>A0A9P5SME6_9FUNG</name>
<comment type="caution">
    <text evidence="2">The sequence shown here is derived from an EMBL/GenBank/DDBJ whole genome shotgun (WGS) entry which is preliminary data.</text>
</comment>
<evidence type="ECO:0000256" key="1">
    <source>
        <dbReference type="SAM" id="MobiDB-lite"/>
    </source>
</evidence>
<dbReference type="GO" id="GO:0016538">
    <property type="term" value="F:cyclin-dependent protein serine/threonine kinase regulator activity"/>
    <property type="evidence" value="ECO:0007669"/>
    <property type="project" value="TreeGrafter"/>
</dbReference>
<dbReference type="CDD" id="cd20557">
    <property type="entry name" value="CYCLIN_ScPCL1-like"/>
    <property type="match status" value="1"/>
</dbReference>
<dbReference type="GO" id="GO:0005634">
    <property type="term" value="C:nucleus"/>
    <property type="evidence" value="ECO:0007669"/>
    <property type="project" value="TreeGrafter"/>
</dbReference>
<feature type="region of interest" description="Disordered" evidence="1">
    <location>
        <begin position="331"/>
        <end position="368"/>
    </location>
</feature>
<evidence type="ECO:0000313" key="2">
    <source>
        <dbReference type="EMBL" id="KAF9333606.1"/>
    </source>
</evidence>
<dbReference type="PANTHER" id="PTHR15615">
    <property type="match status" value="1"/>
</dbReference>
<dbReference type="GO" id="GO:0019901">
    <property type="term" value="F:protein kinase binding"/>
    <property type="evidence" value="ECO:0007669"/>
    <property type="project" value="InterPro"/>
</dbReference>
<gene>
    <name evidence="2" type="ORF">BG006_003409</name>
</gene>
<dbReference type="InterPro" id="IPR036915">
    <property type="entry name" value="Cyclin-like_sf"/>
</dbReference>
<dbReference type="AlphaFoldDB" id="A0A9P5SME6"/>
<keyword evidence="3" id="KW-1185">Reference proteome</keyword>
<protein>
    <submittedName>
        <fullName evidence="2">Uncharacterized protein</fullName>
    </submittedName>
</protein>